<gene>
    <name evidence="3" type="ORF">V1264_002764</name>
</gene>
<dbReference type="SMART" id="SM00135">
    <property type="entry name" value="LY"/>
    <property type="match status" value="9"/>
</dbReference>
<dbReference type="Pfam" id="PF00058">
    <property type="entry name" value="Ldl_recept_b"/>
    <property type="match status" value="5"/>
</dbReference>
<dbReference type="Proteomes" id="UP001374579">
    <property type="component" value="Unassembled WGS sequence"/>
</dbReference>
<feature type="repeat" description="LDL-receptor class B" evidence="1">
    <location>
        <begin position="234"/>
        <end position="276"/>
    </location>
</feature>
<dbReference type="InterPro" id="IPR000033">
    <property type="entry name" value="LDLR_classB_rpt"/>
</dbReference>
<feature type="repeat" description="LDL-receptor class B" evidence="1">
    <location>
        <begin position="407"/>
        <end position="449"/>
    </location>
</feature>
<dbReference type="PANTHER" id="PTHR46513:SF41">
    <property type="entry name" value="LOW-DENSITY LIPOPROTEIN RECEPTOR-RELATED PROTEIN"/>
    <property type="match status" value="1"/>
</dbReference>
<dbReference type="EMBL" id="JBAMIC010000012">
    <property type="protein sequence ID" value="KAK7098488.1"/>
    <property type="molecule type" value="Genomic_DNA"/>
</dbReference>
<dbReference type="SUPFAM" id="SSF63825">
    <property type="entry name" value="YWTD domain"/>
    <property type="match status" value="2"/>
</dbReference>
<comment type="caution">
    <text evidence="3">The sequence shown here is derived from an EMBL/GenBank/DDBJ whole genome shotgun (WGS) entry which is preliminary data.</text>
</comment>
<dbReference type="InterPro" id="IPR000742">
    <property type="entry name" value="EGF"/>
</dbReference>
<dbReference type="InterPro" id="IPR011042">
    <property type="entry name" value="6-blade_b-propeller_TolB-like"/>
</dbReference>
<evidence type="ECO:0000313" key="4">
    <source>
        <dbReference type="Proteomes" id="UP001374579"/>
    </source>
</evidence>
<organism evidence="3 4">
    <name type="scientific">Littorina saxatilis</name>
    <dbReference type="NCBI Taxonomy" id="31220"/>
    <lineage>
        <taxon>Eukaryota</taxon>
        <taxon>Metazoa</taxon>
        <taxon>Spiralia</taxon>
        <taxon>Lophotrochozoa</taxon>
        <taxon>Mollusca</taxon>
        <taxon>Gastropoda</taxon>
        <taxon>Caenogastropoda</taxon>
        <taxon>Littorinimorpha</taxon>
        <taxon>Littorinoidea</taxon>
        <taxon>Littorinidae</taxon>
        <taxon>Littorina</taxon>
    </lineage>
</organism>
<dbReference type="InterPro" id="IPR050778">
    <property type="entry name" value="Cueball_EGF_LRP_Nidogen"/>
</dbReference>
<feature type="repeat" description="LDL-receptor class B" evidence="1">
    <location>
        <begin position="190"/>
        <end position="233"/>
    </location>
</feature>
<dbReference type="AlphaFoldDB" id="A0AAN9B440"/>
<dbReference type="SUPFAM" id="SSF57196">
    <property type="entry name" value="EGF/Laminin"/>
    <property type="match status" value="2"/>
</dbReference>
<feature type="domain" description="EGF-like" evidence="2">
    <location>
        <begin position="17"/>
        <end position="56"/>
    </location>
</feature>
<dbReference type="PROSITE" id="PS51120">
    <property type="entry name" value="LDLRB"/>
    <property type="match status" value="7"/>
</dbReference>
<feature type="repeat" description="LDL-receptor class B" evidence="1">
    <location>
        <begin position="493"/>
        <end position="535"/>
    </location>
</feature>
<dbReference type="FunFam" id="2.120.10.30:FF:000132">
    <property type="entry name" value="Uncharacterized protein"/>
    <property type="match status" value="1"/>
</dbReference>
<accession>A0AAN9B440</accession>
<sequence>MFCELQSTVVIFPGVNPCGDSNGGCSHLCLMSPRQPFYACACPTGVNLLDDGKTCAEGAKDMLFLARRRDLRKISLDMPDYTAVVLPLENIQHAIAIDYDPVEGYVYWTDDEARAIQRSRLDGTGQEILVNTEVDHPDGIAIDWIGRNLYWTDTGMDRIEVSRLNGSARKVLIADHLDEPRAISLDPTSGYMYWTDWGKKPKIERANLDGTERRVIIDSNLGWPNGLAVDFKAGRLYWGDAKTDHIETADLLGGDRRVLVEENLPHIFGFALLGDYVYWTDWQRRSIERVNKTTGGQREKIIDQLPDLMGLKAVDVAAKDGTNPCAINNHGCSHLCLYRPDGPVCACPMGLELVSNGTTCIVPEAFVLFSSQSNINRISLETSHYNQPIPIQGVKEAVAIDFDIKDNRIYMTDVRSKRISRAFFNGSSLEHIIEFGLSSAEGMAVDWVANNIYWADMEKNRIEMARLDGSSRKVLVWRNLDSPRALALDPPSGYMYWTMWGDEPQLVRSNLDGTQRKVLIADLGRVQDLTIDFIDRRLYWTDVDMKNIQSANLLGKCWKKST</sequence>
<feature type="repeat" description="LDL-receptor class B" evidence="1">
    <location>
        <begin position="147"/>
        <end position="189"/>
    </location>
</feature>
<evidence type="ECO:0000313" key="3">
    <source>
        <dbReference type="EMBL" id="KAK7098488.1"/>
    </source>
</evidence>
<name>A0AAN9B440_9CAEN</name>
<dbReference type="Pfam" id="PF14670">
    <property type="entry name" value="FXa_inhibition"/>
    <property type="match status" value="2"/>
</dbReference>
<dbReference type="Gene3D" id="2.10.25.10">
    <property type="entry name" value="Laminin"/>
    <property type="match status" value="1"/>
</dbReference>
<feature type="repeat" description="LDL-receptor class B" evidence="1">
    <location>
        <begin position="450"/>
        <end position="492"/>
    </location>
</feature>
<reference evidence="3 4" key="1">
    <citation type="submission" date="2024-02" db="EMBL/GenBank/DDBJ databases">
        <title>Chromosome-scale genome assembly of the rough periwinkle Littorina saxatilis.</title>
        <authorList>
            <person name="De Jode A."/>
            <person name="Faria R."/>
            <person name="Formenti G."/>
            <person name="Sims Y."/>
            <person name="Smith T.P."/>
            <person name="Tracey A."/>
            <person name="Wood J.M.D."/>
            <person name="Zagrodzka Z.B."/>
            <person name="Johannesson K."/>
            <person name="Butlin R.K."/>
            <person name="Leder E.H."/>
        </authorList>
    </citation>
    <scope>NUCLEOTIDE SEQUENCE [LARGE SCALE GENOMIC DNA]</scope>
    <source>
        <strain evidence="3">Snail1</strain>
        <tissue evidence="3">Muscle</tissue>
    </source>
</reference>
<dbReference type="FunFam" id="2.120.10.30:FF:000001">
    <property type="entry name" value="Low-density lipoprotein receptor-related protein 6"/>
    <property type="match status" value="1"/>
</dbReference>
<evidence type="ECO:0000259" key="2">
    <source>
        <dbReference type="SMART" id="SM00181"/>
    </source>
</evidence>
<feature type="domain" description="EGF-like" evidence="2">
    <location>
        <begin position="324"/>
        <end position="361"/>
    </location>
</feature>
<keyword evidence="4" id="KW-1185">Reference proteome</keyword>
<feature type="repeat" description="LDL-receptor class B" evidence="1">
    <location>
        <begin position="104"/>
        <end position="146"/>
    </location>
</feature>
<dbReference type="SMART" id="SM00181">
    <property type="entry name" value="EGF"/>
    <property type="match status" value="2"/>
</dbReference>
<evidence type="ECO:0000256" key="1">
    <source>
        <dbReference type="PROSITE-ProRule" id="PRU00461"/>
    </source>
</evidence>
<proteinExistence type="predicted"/>
<protein>
    <recommendedName>
        <fullName evidence="2">EGF-like domain-containing protein</fullName>
    </recommendedName>
</protein>
<dbReference type="PANTHER" id="PTHR46513">
    <property type="entry name" value="VITELLOGENIN RECEPTOR-LIKE PROTEIN-RELATED-RELATED"/>
    <property type="match status" value="1"/>
</dbReference>
<dbReference type="Gene3D" id="2.120.10.30">
    <property type="entry name" value="TolB, C-terminal domain"/>
    <property type="match status" value="2"/>
</dbReference>